<dbReference type="GO" id="GO:0016020">
    <property type="term" value="C:membrane"/>
    <property type="evidence" value="ECO:0007669"/>
    <property type="project" value="UniProtKB-SubCell"/>
</dbReference>
<feature type="domain" description="Sugar phosphate transporter" evidence="6">
    <location>
        <begin position="20"/>
        <end position="306"/>
    </location>
</feature>
<gene>
    <name evidence="7" type="ORF">OH76DRAFT_1401836</name>
</gene>
<keyword evidence="8" id="KW-1185">Reference proteome</keyword>
<dbReference type="InterPro" id="IPR050186">
    <property type="entry name" value="TPT_transporter"/>
</dbReference>
<name>A0A371DET9_9APHY</name>
<keyword evidence="4 5" id="KW-0472">Membrane</keyword>
<evidence type="ECO:0000256" key="5">
    <source>
        <dbReference type="SAM" id="Phobius"/>
    </source>
</evidence>
<evidence type="ECO:0000313" key="7">
    <source>
        <dbReference type="EMBL" id="RDX51065.1"/>
    </source>
</evidence>
<evidence type="ECO:0000313" key="8">
    <source>
        <dbReference type="Proteomes" id="UP000256964"/>
    </source>
</evidence>
<evidence type="ECO:0000256" key="2">
    <source>
        <dbReference type="ARBA" id="ARBA00022692"/>
    </source>
</evidence>
<evidence type="ECO:0000256" key="4">
    <source>
        <dbReference type="ARBA" id="ARBA00023136"/>
    </source>
</evidence>
<dbReference type="EMBL" id="KZ857396">
    <property type="protein sequence ID" value="RDX51065.1"/>
    <property type="molecule type" value="Genomic_DNA"/>
</dbReference>
<organism evidence="7 8">
    <name type="scientific">Lentinus brumalis</name>
    <dbReference type="NCBI Taxonomy" id="2498619"/>
    <lineage>
        <taxon>Eukaryota</taxon>
        <taxon>Fungi</taxon>
        <taxon>Dikarya</taxon>
        <taxon>Basidiomycota</taxon>
        <taxon>Agaricomycotina</taxon>
        <taxon>Agaricomycetes</taxon>
        <taxon>Polyporales</taxon>
        <taxon>Polyporaceae</taxon>
        <taxon>Lentinus</taxon>
    </lineage>
</organism>
<dbReference type="PANTHER" id="PTHR11132">
    <property type="entry name" value="SOLUTE CARRIER FAMILY 35"/>
    <property type="match status" value="1"/>
</dbReference>
<proteinExistence type="predicted"/>
<feature type="transmembrane region" description="Helical" evidence="5">
    <location>
        <begin position="165"/>
        <end position="184"/>
    </location>
</feature>
<keyword evidence="2 5" id="KW-0812">Transmembrane</keyword>
<dbReference type="Pfam" id="PF03151">
    <property type="entry name" value="TPT"/>
    <property type="match status" value="1"/>
</dbReference>
<sequence>MDLKAIPQRWQVAGVVSFYMGAALVMVFVNKVVLNSSPDLPLLFLLIQLVLAVVLLHGAARITPKVEIPTIELRTAKALAPVTTVNVIGLVFNILCLRGVEASFFQIARGLVLPLTIMVSSIHGRSLPSLRVIFAAAIVSFGFFVGVSPDSAARSWREAPSQMSIIYGVLSSLFIAIHAVLIKYSLPFAQNSTIQLAYWQNLGSAIMLAPFILFQGELAKLAELYHNPNWNAEVFVWGSLITGVFGFLLCVAGLLSIKVTSPVTHMFSSAARSAIQTLLGAWLFNDLLTRNRVGSILIIAAGTMFYTWVKSVETAPPPPRAAPKDDVEAGLLTDMDLHDQVVDMQEKKAPPP</sequence>
<protein>
    <recommendedName>
        <fullName evidence="6">Sugar phosphate transporter domain-containing protein</fullName>
    </recommendedName>
</protein>
<feature type="transmembrane region" description="Helical" evidence="5">
    <location>
        <begin position="234"/>
        <end position="257"/>
    </location>
</feature>
<feature type="transmembrane region" description="Helical" evidence="5">
    <location>
        <begin position="12"/>
        <end position="34"/>
    </location>
</feature>
<evidence type="ECO:0000256" key="1">
    <source>
        <dbReference type="ARBA" id="ARBA00004141"/>
    </source>
</evidence>
<feature type="transmembrane region" description="Helical" evidence="5">
    <location>
        <begin position="78"/>
        <end position="97"/>
    </location>
</feature>
<keyword evidence="3 5" id="KW-1133">Transmembrane helix</keyword>
<feature type="transmembrane region" description="Helical" evidence="5">
    <location>
        <begin position="40"/>
        <end position="58"/>
    </location>
</feature>
<dbReference type="AlphaFoldDB" id="A0A371DET9"/>
<feature type="transmembrane region" description="Helical" evidence="5">
    <location>
        <begin position="196"/>
        <end position="214"/>
    </location>
</feature>
<dbReference type="OrthoDB" id="5547497at2759"/>
<reference evidence="7 8" key="1">
    <citation type="journal article" date="2018" name="Biotechnol. Biofuels">
        <title>Integrative visual omics of the white-rot fungus Polyporus brumalis exposes the biotechnological potential of its oxidative enzymes for delignifying raw plant biomass.</title>
        <authorList>
            <person name="Miyauchi S."/>
            <person name="Rancon A."/>
            <person name="Drula E."/>
            <person name="Hage H."/>
            <person name="Chaduli D."/>
            <person name="Favel A."/>
            <person name="Grisel S."/>
            <person name="Henrissat B."/>
            <person name="Herpoel-Gimbert I."/>
            <person name="Ruiz-Duenas F.J."/>
            <person name="Chevret D."/>
            <person name="Hainaut M."/>
            <person name="Lin J."/>
            <person name="Wang M."/>
            <person name="Pangilinan J."/>
            <person name="Lipzen A."/>
            <person name="Lesage-Meessen L."/>
            <person name="Navarro D."/>
            <person name="Riley R."/>
            <person name="Grigoriev I.V."/>
            <person name="Zhou S."/>
            <person name="Raouche S."/>
            <person name="Rosso M.N."/>
        </authorList>
    </citation>
    <scope>NUCLEOTIDE SEQUENCE [LARGE SCALE GENOMIC DNA]</scope>
    <source>
        <strain evidence="7 8">BRFM 1820</strain>
    </source>
</reference>
<comment type="subcellular location">
    <subcellularLocation>
        <location evidence="1">Membrane</location>
        <topology evidence="1">Multi-pass membrane protein</topology>
    </subcellularLocation>
</comment>
<dbReference type="Proteomes" id="UP000256964">
    <property type="component" value="Unassembled WGS sequence"/>
</dbReference>
<accession>A0A371DET9</accession>
<dbReference type="InterPro" id="IPR004853">
    <property type="entry name" value="Sugar_P_trans_dom"/>
</dbReference>
<evidence type="ECO:0000256" key="3">
    <source>
        <dbReference type="ARBA" id="ARBA00022989"/>
    </source>
</evidence>
<evidence type="ECO:0000259" key="6">
    <source>
        <dbReference type="Pfam" id="PF03151"/>
    </source>
</evidence>
<feature type="transmembrane region" description="Helical" evidence="5">
    <location>
        <begin position="129"/>
        <end position="145"/>
    </location>
</feature>